<proteinExistence type="predicted"/>
<sequence length="29" mass="3279">MTEKAGFIEPGLFRLNLIFESAYTSEGKE</sequence>
<dbReference type="Proteomes" id="UP000219439">
    <property type="component" value="Unassembled WGS sequence"/>
</dbReference>
<evidence type="ECO:0000313" key="2">
    <source>
        <dbReference type="Proteomes" id="UP000219439"/>
    </source>
</evidence>
<evidence type="ECO:0000313" key="1">
    <source>
        <dbReference type="EMBL" id="SNZ05297.1"/>
    </source>
</evidence>
<dbReference type="AlphaFoldDB" id="A0A285N8Q7"/>
<name>A0A285N8Q7_9HYPH</name>
<protein>
    <submittedName>
        <fullName evidence="1">Uncharacterized protein</fullName>
    </submittedName>
</protein>
<dbReference type="EMBL" id="OBEL01000001">
    <property type="protein sequence ID" value="SNZ05297.1"/>
    <property type="molecule type" value="Genomic_DNA"/>
</dbReference>
<organism evidence="1 2">
    <name type="scientific">Cohaesibacter gelatinilyticus</name>
    <dbReference type="NCBI Taxonomy" id="372072"/>
    <lineage>
        <taxon>Bacteria</taxon>
        <taxon>Pseudomonadati</taxon>
        <taxon>Pseudomonadota</taxon>
        <taxon>Alphaproteobacteria</taxon>
        <taxon>Hyphomicrobiales</taxon>
        <taxon>Cohaesibacteraceae</taxon>
    </lineage>
</organism>
<gene>
    <name evidence="1" type="ORF">SAMN06265368_0084</name>
</gene>
<keyword evidence="2" id="KW-1185">Reference proteome</keyword>
<reference evidence="1 2" key="1">
    <citation type="submission" date="2017-09" db="EMBL/GenBank/DDBJ databases">
        <authorList>
            <person name="Ehlers B."/>
            <person name="Leendertz F.H."/>
        </authorList>
    </citation>
    <scope>NUCLEOTIDE SEQUENCE [LARGE SCALE GENOMIC DNA]</scope>
    <source>
        <strain evidence="1 2">DSM 18289</strain>
    </source>
</reference>
<accession>A0A285N8Q7</accession>